<name>A0A9Q1J1K7_SYNKA</name>
<protein>
    <submittedName>
        <fullName evidence="1">Uncharacterized protein</fullName>
    </submittedName>
</protein>
<accession>A0A9Q1J1K7</accession>
<dbReference type="AlphaFoldDB" id="A0A9Q1J1K7"/>
<dbReference type="OrthoDB" id="8423254at2759"/>
<sequence>MLMSCFLSRYQKRKQNGEIKKLCGCFLPKEFSFSEGENVEKNVEKEKEQEPVLEVGKWVLVEYDAELFPGAITQIVGDQYEVDTMNCAGENKFYIPSIRFDGEKVWYYRDDIKCIIPEPLPATSSARHFSVVPEIWAQHRKKRV</sequence>
<comment type="caution">
    <text evidence="1">The sequence shown here is derived from an EMBL/GenBank/DDBJ whole genome shotgun (WGS) entry which is preliminary data.</text>
</comment>
<gene>
    <name evidence="1" type="ORF">SKAU_G00178920</name>
</gene>
<evidence type="ECO:0000313" key="2">
    <source>
        <dbReference type="Proteomes" id="UP001152622"/>
    </source>
</evidence>
<proteinExistence type="predicted"/>
<evidence type="ECO:0000313" key="1">
    <source>
        <dbReference type="EMBL" id="KAJ8361367.1"/>
    </source>
</evidence>
<keyword evidence="2" id="KW-1185">Reference proteome</keyword>
<dbReference type="EMBL" id="JAINUF010000005">
    <property type="protein sequence ID" value="KAJ8361367.1"/>
    <property type="molecule type" value="Genomic_DNA"/>
</dbReference>
<organism evidence="1 2">
    <name type="scientific">Synaphobranchus kaupii</name>
    <name type="common">Kaup's arrowtooth eel</name>
    <dbReference type="NCBI Taxonomy" id="118154"/>
    <lineage>
        <taxon>Eukaryota</taxon>
        <taxon>Metazoa</taxon>
        <taxon>Chordata</taxon>
        <taxon>Craniata</taxon>
        <taxon>Vertebrata</taxon>
        <taxon>Euteleostomi</taxon>
        <taxon>Actinopterygii</taxon>
        <taxon>Neopterygii</taxon>
        <taxon>Teleostei</taxon>
        <taxon>Anguilliformes</taxon>
        <taxon>Synaphobranchidae</taxon>
        <taxon>Synaphobranchus</taxon>
    </lineage>
</organism>
<reference evidence="1" key="1">
    <citation type="journal article" date="2023" name="Science">
        <title>Genome structures resolve the early diversification of teleost fishes.</title>
        <authorList>
            <person name="Parey E."/>
            <person name="Louis A."/>
            <person name="Montfort J."/>
            <person name="Bouchez O."/>
            <person name="Roques C."/>
            <person name="Iampietro C."/>
            <person name="Lluch J."/>
            <person name="Castinel A."/>
            <person name="Donnadieu C."/>
            <person name="Desvignes T."/>
            <person name="Floi Bucao C."/>
            <person name="Jouanno E."/>
            <person name="Wen M."/>
            <person name="Mejri S."/>
            <person name="Dirks R."/>
            <person name="Jansen H."/>
            <person name="Henkel C."/>
            <person name="Chen W.J."/>
            <person name="Zahm M."/>
            <person name="Cabau C."/>
            <person name="Klopp C."/>
            <person name="Thompson A.W."/>
            <person name="Robinson-Rechavi M."/>
            <person name="Braasch I."/>
            <person name="Lecointre G."/>
            <person name="Bobe J."/>
            <person name="Postlethwait J.H."/>
            <person name="Berthelot C."/>
            <person name="Roest Crollius H."/>
            <person name="Guiguen Y."/>
        </authorList>
    </citation>
    <scope>NUCLEOTIDE SEQUENCE</scope>
    <source>
        <strain evidence="1">WJC10195</strain>
    </source>
</reference>
<dbReference type="Proteomes" id="UP001152622">
    <property type="component" value="Chromosome 5"/>
</dbReference>